<protein>
    <submittedName>
        <fullName evidence="2">Uncharacterized protein</fullName>
    </submittedName>
</protein>
<name>A0A383AFT5_9ZZZZ</name>
<proteinExistence type="predicted"/>
<reference evidence="2" key="1">
    <citation type="submission" date="2018-05" db="EMBL/GenBank/DDBJ databases">
        <authorList>
            <person name="Lanie J.A."/>
            <person name="Ng W.-L."/>
            <person name="Kazmierczak K.M."/>
            <person name="Andrzejewski T.M."/>
            <person name="Davidsen T.M."/>
            <person name="Wayne K.J."/>
            <person name="Tettelin H."/>
            <person name="Glass J.I."/>
            <person name="Rusch D."/>
            <person name="Podicherti R."/>
            <person name="Tsui H.-C.T."/>
            <person name="Winkler M.E."/>
        </authorList>
    </citation>
    <scope>NUCLEOTIDE SEQUENCE</scope>
</reference>
<accession>A0A383AFT5</accession>
<dbReference type="AlphaFoldDB" id="A0A383AFT5"/>
<organism evidence="2">
    <name type="scientific">marine metagenome</name>
    <dbReference type="NCBI Taxonomy" id="408172"/>
    <lineage>
        <taxon>unclassified sequences</taxon>
        <taxon>metagenomes</taxon>
        <taxon>ecological metagenomes</taxon>
    </lineage>
</organism>
<sequence length="22" mass="2621">MDNPMKAKSPDKKPHLSYEKFE</sequence>
<evidence type="ECO:0000256" key="1">
    <source>
        <dbReference type="SAM" id="MobiDB-lite"/>
    </source>
</evidence>
<gene>
    <name evidence="2" type="ORF">METZ01_LOCUS459630</name>
</gene>
<evidence type="ECO:0000313" key="2">
    <source>
        <dbReference type="EMBL" id="SVE06776.1"/>
    </source>
</evidence>
<feature type="region of interest" description="Disordered" evidence="1">
    <location>
        <begin position="1"/>
        <end position="22"/>
    </location>
</feature>
<feature type="compositionally biased region" description="Basic and acidic residues" evidence="1">
    <location>
        <begin position="8"/>
        <end position="22"/>
    </location>
</feature>
<dbReference type="EMBL" id="UINC01191904">
    <property type="protein sequence ID" value="SVE06776.1"/>
    <property type="molecule type" value="Genomic_DNA"/>
</dbReference>